<dbReference type="AlphaFoldDB" id="A0A1W6ZV93"/>
<evidence type="ECO:0000313" key="3">
    <source>
        <dbReference type="Proteomes" id="UP000194137"/>
    </source>
</evidence>
<organism evidence="2 3">
    <name type="scientific">Pseudorhodoplanes sinuspersici</name>
    <dbReference type="NCBI Taxonomy" id="1235591"/>
    <lineage>
        <taxon>Bacteria</taxon>
        <taxon>Pseudomonadati</taxon>
        <taxon>Pseudomonadota</taxon>
        <taxon>Alphaproteobacteria</taxon>
        <taxon>Hyphomicrobiales</taxon>
        <taxon>Pseudorhodoplanes</taxon>
    </lineage>
</organism>
<gene>
    <name evidence="2" type="ORF">CAK95_19515</name>
</gene>
<dbReference type="STRING" id="1235591.CAK95_19515"/>
<sequence length="246" mass="26256">MDLLTLVTACALTVDPKLMHALVWHHSGGEPWAISMPGEANPRVYRNMRDAIRETRELSVDSIVRVGLAGVSVSPSRVSASVLLPCRNVAMAASQLTKLATRCKAHPRFKTDPNLCAVAAYRGSWDRPDVKFATDVAATAAKGDAPNFDMPRGTSTEIFDTADDAPSDTGTPIVDITTTFADQARSWSSALFPTKSKPPTEGSEHIPTAAPSAPEPPSSGSSATSPFKSNPQDRDLFVRRIGTGRP</sequence>
<dbReference type="EMBL" id="CP021112">
    <property type="protein sequence ID" value="ARQ01041.1"/>
    <property type="molecule type" value="Genomic_DNA"/>
</dbReference>
<feature type="compositionally biased region" description="Low complexity" evidence="1">
    <location>
        <begin position="207"/>
        <end position="226"/>
    </location>
</feature>
<reference evidence="2 3" key="1">
    <citation type="submission" date="2017-05" db="EMBL/GenBank/DDBJ databases">
        <title>Full genome sequence of Pseudorhodoplanes sinuspersici.</title>
        <authorList>
            <person name="Dastgheib S.M.M."/>
            <person name="Shavandi M."/>
            <person name="Tirandaz H."/>
        </authorList>
    </citation>
    <scope>NUCLEOTIDE SEQUENCE [LARGE SCALE GENOMIC DNA]</scope>
    <source>
        <strain evidence="2 3">RIPI110</strain>
    </source>
</reference>
<dbReference type="Proteomes" id="UP000194137">
    <property type="component" value="Chromosome"/>
</dbReference>
<dbReference type="OrthoDB" id="8467276at2"/>
<accession>A0A1W6ZV93</accession>
<protein>
    <submittedName>
        <fullName evidence="2">Uncharacterized protein</fullName>
    </submittedName>
</protein>
<dbReference type="KEGG" id="psin:CAK95_19515"/>
<dbReference type="RefSeq" id="WP_086089436.1">
    <property type="nucleotide sequence ID" value="NZ_CP021112.1"/>
</dbReference>
<name>A0A1W6ZV93_9HYPH</name>
<keyword evidence="3" id="KW-1185">Reference proteome</keyword>
<proteinExistence type="predicted"/>
<feature type="region of interest" description="Disordered" evidence="1">
    <location>
        <begin position="191"/>
        <end position="246"/>
    </location>
</feature>
<feature type="region of interest" description="Disordered" evidence="1">
    <location>
        <begin position="144"/>
        <end position="172"/>
    </location>
</feature>
<evidence type="ECO:0000313" key="2">
    <source>
        <dbReference type="EMBL" id="ARQ01041.1"/>
    </source>
</evidence>
<evidence type="ECO:0000256" key="1">
    <source>
        <dbReference type="SAM" id="MobiDB-lite"/>
    </source>
</evidence>